<evidence type="ECO:0000313" key="3">
    <source>
        <dbReference type="Proteomes" id="UP000052258"/>
    </source>
</evidence>
<dbReference type="PATRIC" id="fig|1430899.3.peg.919"/>
<evidence type="ECO:0000259" key="1">
    <source>
        <dbReference type="PROSITE" id="PS51819"/>
    </source>
</evidence>
<dbReference type="EMBL" id="AZHO01000010">
    <property type="protein sequence ID" value="KMT60281.1"/>
    <property type="molecule type" value="Genomic_DNA"/>
</dbReference>
<protein>
    <submittedName>
        <fullName evidence="2">Putative lactoylglutathione lyase</fullName>
    </submittedName>
</protein>
<dbReference type="PROSITE" id="PS51819">
    <property type="entry name" value="VOC"/>
    <property type="match status" value="1"/>
</dbReference>
<reference evidence="2 3" key="1">
    <citation type="journal article" date="2015" name="Genome Biol. Evol.">
        <title>Comparative Genomics of Listeria Sensu Lato: Genus-Wide Differences in Evolutionary Dynamics and the Progressive Gain of Complex, Potentially Pathogenicity-Related Traits through Lateral Gene Transfer.</title>
        <authorList>
            <person name="Chiara M."/>
            <person name="Caruso M."/>
            <person name="D'Erchia A.M."/>
            <person name="Manzari C."/>
            <person name="Fraccalvieri R."/>
            <person name="Goffredo E."/>
            <person name="Latorre L."/>
            <person name="Miccolupo A."/>
            <person name="Padalino I."/>
            <person name="Santagada G."/>
            <person name="Chiocco D."/>
            <person name="Pesole G."/>
            <person name="Horner D.S."/>
            <person name="Parisi A."/>
        </authorList>
    </citation>
    <scope>NUCLEOTIDE SEQUENCE [LARGE SCALE GENOMIC DNA]</scope>
    <source>
        <strain evidence="2 3">1991</strain>
    </source>
</reference>
<dbReference type="AlphaFoldDB" id="A0A0J8J7I6"/>
<feature type="domain" description="VOC" evidence="1">
    <location>
        <begin position="5"/>
        <end position="129"/>
    </location>
</feature>
<dbReference type="InterPro" id="IPR053863">
    <property type="entry name" value="Glyoxy/Ble-like_N"/>
</dbReference>
<sequence>MPEVKMTFINLPVRDLNESITFFTKMGFSFNPEYTDENATCMIINKTTFIMLLVEPFFNQFLTDTKVSDCKTTTSVITALLVDSKEEVDSLYGKALQAGGEEGNCLDGNGMYNKSFRDLNGHVFELVYMNN</sequence>
<organism evidence="2 3">
    <name type="scientific">Listeria fleischmannii 1991</name>
    <dbReference type="NCBI Taxonomy" id="1430899"/>
    <lineage>
        <taxon>Bacteria</taxon>
        <taxon>Bacillati</taxon>
        <taxon>Bacillota</taxon>
        <taxon>Bacilli</taxon>
        <taxon>Bacillales</taxon>
        <taxon>Listeriaceae</taxon>
        <taxon>Listeria</taxon>
    </lineage>
</organism>
<keyword evidence="2" id="KW-0456">Lyase</keyword>
<accession>A0A0J8J7I6</accession>
<dbReference type="RefSeq" id="WP_007476734.1">
    <property type="nucleotide sequence ID" value="NZ_KQ130613.1"/>
</dbReference>
<dbReference type="Proteomes" id="UP000052258">
    <property type="component" value="Unassembled WGS sequence"/>
</dbReference>
<gene>
    <name evidence="2" type="ORF">X560_0893</name>
</gene>
<comment type="caution">
    <text evidence="2">The sequence shown here is derived from an EMBL/GenBank/DDBJ whole genome shotgun (WGS) entry which is preliminary data.</text>
</comment>
<proteinExistence type="predicted"/>
<name>A0A0J8J7I6_9LIST</name>
<dbReference type="SUPFAM" id="SSF54593">
    <property type="entry name" value="Glyoxalase/Bleomycin resistance protein/Dihydroxybiphenyl dioxygenase"/>
    <property type="match status" value="1"/>
</dbReference>
<dbReference type="Pfam" id="PF22677">
    <property type="entry name" value="Ble-like_N"/>
    <property type="match status" value="1"/>
</dbReference>
<dbReference type="InterPro" id="IPR029068">
    <property type="entry name" value="Glyas_Bleomycin-R_OHBP_Dase"/>
</dbReference>
<evidence type="ECO:0000313" key="2">
    <source>
        <dbReference type="EMBL" id="KMT60281.1"/>
    </source>
</evidence>
<dbReference type="OrthoDB" id="9798430at2"/>
<dbReference type="Gene3D" id="3.10.180.10">
    <property type="entry name" value="2,3-Dihydroxybiphenyl 1,2-Dioxygenase, domain 1"/>
    <property type="match status" value="1"/>
</dbReference>
<keyword evidence="3" id="KW-1185">Reference proteome</keyword>
<dbReference type="PANTHER" id="PTHR36503">
    <property type="entry name" value="BLR2520 PROTEIN"/>
    <property type="match status" value="1"/>
</dbReference>
<dbReference type="PANTHER" id="PTHR36503:SF2">
    <property type="entry name" value="BLR2408 PROTEIN"/>
    <property type="match status" value="1"/>
</dbReference>
<dbReference type="GO" id="GO:0016829">
    <property type="term" value="F:lyase activity"/>
    <property type="evidence" value="ECO:0007669"/>
    <property type="project" value="UniProtKB-KW"/>
</dbReference>
<dbReference type="InterPro" id="IPR037523">
    <property type="entry name" value="VOC_core"/>
</dbReference>